<dbReference type="EMBL" id="JACSPZ010000004">
    <property type="protein sequence ID" value="MBD8037069.1"/>
    <property type="molecule type" value="Genomic_DNA"/>
</dbReference>
<evidence type="ECO:0000256" key="1">
    <source>
        <dbReference type="SAM" id="Phobius"/>
    </source>
</evidence>
<reference evidence="2 3" key="1">
    <citation type="submission" date="2020-08" db="EMBL/GenBank/DDBJ databases">
        <title>A Genomic Blueprint of the Chicken Gut Microbiome.</title>
        <authorList>
            <person name="Gilroy R."/>
            <person name="Ravi A."/>
            <person name="Getino M."/>
            <person name="Pursley I."/>
            <person name="Horton D.L."/>
            <person name="Alikhan N.-F."/>
            <person name="Baker D."/>
            <person name="Gharbi K."/>
            <person name="Hall N."/>
            <person name="Watson M."/>
            <person name="Adriaenssens E.M."/>
            <person name="Foster-Nyarko E."/>
            <person name="Jarju S."/>
            <person name="Secka A."/>
            <person name="Antonio M."/>
            <person name="Oren A."/>
            <person name="Chaudhuri R."/>
            <person name="La Ragione R.M."/>
            <person name="Hildebrand F."/>
            <person name="Pallen M.J."/>
        </authorList>
    </citation>
    <scope>NUCLEOTIDE SEQUENCE [LARGE SCALE GENOMIC DNA]</scope>
    <source>
        <strain evidence="2 3">A46</strain>
    </source>
</reference>
<dbReference type="Proteomes" id="UP000619101">
    <property type="component" value="Unassembled WGS sequence"/>
</dbReference>
<name>A0ABR8XYP5_9BACL</name>
<organism evidence="2 3">
    <name type="scientific">Solibacillus faecavium</name>
    <dbReference type="NCBI Taxonomy" id="2762221"/>
    <lineage>
        <taxon>Bacteria</taxon>
        <taxon>Bacillati</taxon>
        <taxon>Bacillota</taxon>
        <taxon>Bacilli</taxon>
        <taxon>Bacillales</taxon>
        <taxon>Caryophanaceae</taxon>
        <taxon>Solibacillus</taxon>
    </lineage>
</organism>
<protein>
    <submittedName>
        <fullName evidence="2">Uncharacterized protein</fullName>
    </submittedName>
</protein>
<comment type="caution">
    <text evidence="2">The sequence shown here is derived from an EMBL/GenBank/DDBJ whole genome shotgun (WGS) entry which is preliminary data.</text>
</comment>
<keyword evidence="1" id="KW-0812">Transmembrane</keyword>
<evidence type="ECO:0000313" key="2">
    <source>
        <dbReference type="EMBL" id="MBD8037069.1"/>
    </source>
</evidence>
<keyword evidence="1" id="KW-0472">Membrane</keyword>
<dbReference type="RefSeq" id="WP_191700120.1">
    <property type="nucleotide sequence ID" value="NZ_JACSPZ010000004.1"/>
</dbReference>
<proteinExistence type="predicted"/>
<feature type="transmembrane region" description="Helical" evidence="1">
    <location>
        <begin position="117"/>
        <end position="139"/>
    </location>
</feature>
<keyword evidence="1" id="KW-1133">Transmembrane helix</keyword>
<gene>
    <name evidence="2" type="ORF">H9635_09960</name>
</gene>
<evidence type="ECO:0000313" key="3">
    <source>
        <dbReference type="Proteomes" id="UP000619101"/>
    </source>
</evidence>
<accession>A0ABR8XYP5</accession>
<keyword evidence="3" id="KW-1185">Reference proteome</keyword>
<sequence>MQRIGGKGAMPEEGSGSMFKTVEDHEKAIHENILPRLEILEKEHLVFKQEVTSIKTDMAKVQTGQKDLEVTVMKDGKETRDLLKPFADHALKQMEFEAQAKKEIAIKKLDNKDKATVALYGAIGSGGLVTIVAAFMAIFK</sequence>